<evidence type="ECO:0000313" key="2">
    <source>
        <dbReference type="EMBL" id="NOU81543.1"/>
    </source>
</evidence>
<organism evidence="2 3">
    <name type="scientific">Paenibacillus phytohabitans</name>
    <dbReference type="NCBI Taxonomy" id="2654978"/>
    <lineage>
        <taxon>Bacteria</taxon>
        <taxon>Bacillati</taxon>
        <taxon>Bacillota</taxon>
        <taxon>Bacilli</taxon>
        <taxon>Bacillales</taxon>
        <taxon>Paenibacillaceae</taxon>
        <taxon>Paenibacillus</taxon>
    </lineage>
</organism>
<evidence type="ECO:0000256" key="1">
    <source>
        <dbReference type="SAM" id="Phobius"/>
    </source>
</evidence>
<feature type="transmembrane region" description="Helical" evidence="1">
    <location>
        <begin position="25"/>
        <end position="58"/>
    </location>
</feature>
<gene>
    <name evidence="2" type="ORF">GC101_22020</name>
</gene>
<accession>A0ABX1YKZ9</accession>
<dbReference type="RefSeq" id="WP_171719012.1">
    <property type="nucleotide sequence ID" value="NZ_WHOB01000064.1"/>
</dbReference>
<reference evidence="2 3" key="1">
    <citation type="submission" date="2019-10" db="EMBL/GenBank/DDBJ databases">
        <title>Description of Paenibacillus terricola sp. nov.</title>
        <authorList>
            <person name="Carlier A."/>
            <person name="Qi S."/>
        </authorList>
    </citation>
    <scope>NUCLEOTIDE SEQUENCE [LARGE SCALE GENOMIC DNA]</scope>
    <source>
        <strain evidence="2 3">LMG 31459</strain>
    </source>
</reference>
<dbReference type="EMBL" id="WHOB01000064">
    <property type="protein sequence ID" value="NOU81543.1"/>
    <property type="molecule type" value="Genomic_DNA"/>
</dbReference>
<comment type="caution">
    <text evidence="2">The sequence shown here is derived from an EMBL/GenBank/DDBJ whole genome shotgun (WGS) entry which is preliminary data.</text>
</comment>
<protein>
    <recommendedName>
        <fullName evidence="4">ABC transporter permease</fullName>
    </recommendedName>
</protein>
<keyword evidence="1" id="KW-0472">Membrane</keyword>
<name>A0ABX1YKZ9_9BACL</name>
<keyword evidence="1" id="KW-0812">Transmembrane</keyword>
<dbReference type="Proteomes" id="UP000596857">
    <property type="component" value="Unassembled WGS sequence"/>
</dbReference>
<keyword evidence="3" id="KW-1185">Reference proteome</keyword>
<keyword evidence="1" id="KW-1133">Transmembrane helix</keyword>
<evidence type="ECO:0000313" key="3">
    <source>
        <dbReference type="Proteomes" id="UP000596857"/>
    </source>
</evidence>
<sequence length="144" mass="16801">MQNKVFEWAYRHFAKFSIKAFLRRLPYYAGALIILMIWGVTGLMFTFFVIMAFVVGWYGKALKAAVADYRLAKRLEKVYFTQIEFETMKRERDMAMQAYMTMRDERGRGVKVAGVPPMPPGPRHNTVGPDQINEFIAQFEGEQR</sequence>
<evidence type="ECO:0008006" key="4">
    <source>
        <dbReference type="Google" id="ProtNLM"/>
    </source>
</evidence>
<proteinExistence type="predicted"/>